<evidence type="ECO:0000313" key="4">
    <source>
        <dbReference type="Proteomes" id="UP001251524"/>
    </source>
</evidence>
<feature type="domain" description="Lipid/polyisoprenoid-binding YceI-like" evidence="2">
    <location>
        <begin position="28"/>
        <end position="188"/>
    </location>
</feature>
<accession>A0ABU1WDI9</accession>
<dbReference type="InterPro" id="IPR036761">
    <property type="entry name" value="TTHA0802/YceI-like_sf"/>
</dbReference>
<organism evidence="3 4">
    <name type="scientific">Lysobacter niastensis</name>
    <dbReference type="NCBI Taxonomy" id="380629"/>
    <lineage>
        <taxon>Bacteria</taxon>
        <taxon>Pseudomonadati</taxon>
        <taxon>Pseudomonadota</taxon>
        <taxon>Gammaproteobacteria</taxon>
        <taxon>Lysobacterales</taxon>
        <taxon>Lysobacteraceae</taxon>
        <taxon>Lysobacter</taxon>
    </lineage>
</organism>
<proteinExistence type="predicted"/>
<dbReference type="Pfam" id="PF04264">
    <property type="entry name" value="YceI"/>
    <property type="match status" value="1"/>
</dbReference>
<dbReference type="SMART" id="SM00867">
    <property type="entry name" value="YceI"/>
    <property type="match status" value="1"/>
</dbReference>
<keyword evidence="4" id="KW-1185">Reference proteome</keyword>
<dbReference type="Gene3D" id="2.40.128.110">
    <property type="entry name" value="Lipid/polyisoprenoid-binding, YceI-like"/>
    <property type="match status" value="1"/>
</dbReference>
<feature type="signal peptide" evidence="1">
    <location>
        <begin position="1"/>
        <end position="26"/>
    </location>
</feature>
<name>A0ABU1WDI9_9GAMM</name>
<protein>
    <submittedName>
        <fullName evidence="3">Polyisoprenoid-binding protein YceI</fullName>
    </submittedName>
</protein>
<gene>
    <name evidence="3" type="ORF">J2X06_002895</name>
</gene>
<evidence type="ECO:0000259" key="2">
    <source>
        <dbReference type="SMART" id="SM00867"/>
    </source>
</evidence>
<feature type="chain" id="PRO_5046432243" evidence="1">
    <location>
        <begin position="27"/>
        <end position="192"/>
    </location>
</feature>
<reference evidence="3 4" key="1">
    <citation type="submission" date="2023-07" db="EMBL/GenBank/DDBJ databases">
        <title>Sorghum-associated microbial communities from plants grown in Nebraska, USA.</title>
        <authorList>
            <person name="Schachtman D."/>
        </authorList>
    </citation>
    <scope>NUCLEOTIDE SEQUENCE [LARGE SCALE GENOMIC DNA]</scope>
    <source>
        <strain evidence="3 4">BE198</strain>
    </source>
</reference>
<dbReference type="InterPro" id="IPR007372">
    <property type="entry name" value="Lipid/polyisoprenoid-bd_YceI"/>
</dbReference>
<dbReference type="EMBL" id="JAVDVY010000002">
    <property type="protein sequence ID" value="MDR7135686.1"/>
    <property type="molecule type" value="Genomic_DNA"/>
</dbReference>
<dbReference type="Proteomes" id="UP001251524">
    <property type="component" value="Unassembled WGS sequence"/>
</dbReference>
<keyword evidence="1" id="KW-0732">Signal</keyword>
<dbReference type="PANTHER" id="PTHR34406:SF1">
    <property type="entry name" value="PROTEIN YCEI"/>
    <property type="match status" value="1"/>
</dbReference>
<evidence type="ECO:0000256" key="1">
    <source>
        <dbReference type="SAM" id="SignalP"/>
    </source>
</evidence>
<dbReference type="PANTHER" id="PTHR34406">
    <property type="entry name" value="PROTEIN YCEI"/>
    <property type="match status" value="1"/>
</dbReference>
<dbReference type="SUPFAM" id="SSF101874">
    <property type="entry name" value="YceI-like"/>
    <property type="match status" value="1"/>
</dbReference>
<sequence length="192" mass="21742">MAVRLCLRLAGLLMLWVLAGASLAQASVSGFDPAHTRFNFEMRTRWGQRVLGEFPRYDGELRVLPDGRHQVRIVLVVDSLVVGDSERYTSMARGERFFDAPRFPTVEFVSEPHEAALATQGGRLRGRLTMHGVSRAESFNVEPAKCARPGRDCDVIAYGSVRRNDYNLDGWQFALTDRVRFTMRVRLRPEGQ</sequence>
<dbReference type="RefSeq" id="WP_310063515.1">
    <property type="nucleotide sequence ID" value="NZ_JAVDVY010000002.1"/>
</dbReference>
<evidence type="ECO:0000313" key="3">
    <source>
        <dbReference type="EMBL" id="MDR7135686.1"/>
    </source>
</evidence>
<comment type="caution">
    <text evidence="3">The sequence shown here is derived from an EMBL/GenBank/DDBJ whole genome shotgun (WGS) entry which is preliminary data.</text>
</comment>